<organism evidence="1 2">
    <name type="scientific">Riccia sorocarpa</name>
    <dbReference type="NCBI Taxonomy" id="122646"/>
    <lineage>
        <taxon>Eukaryota</taxon>
        <taxon>Viridiplantae</taxon>
        <taxon>Streptophyta</taxon>
        <taxon>Embryophyta</taxon>
        <taxon>Marchantiophyta</taxon>
        <taxon>Marchantiopsida</taxon>
        <taxon>Marchantiidae</taxon>
        <taxon>Marchantiales</taxon>
        <taxon>Ricciaceae</taxon>
        <taxon>Riccia</taxon>
    </lineage>
</organism>
<comment type="caution">
    <text evidence="1">The sequence shown here is derived from an EMBL/GenBank/DDBJ whole genome shotgun (WGS) entry which is preliminary data.</text>
</comment>
<dbReference type="Proteomes" id="UP001633002">
    <property type="component" value="Unassembled WGS sequence"/>
</dbReference>
<evidence type="ECO:0000313" key="1">
    <source>
        <dbReference type="EMBL" id="KAL3702532.1"/>
    </source>
</evidence>
<accession>A0ABD3IIH2</accession>
<keyword evidence="2" id="KW-1185">Reference proteome</keyword>
<dbReference type="AlphaFoldDB" id="A0ABD3IIH2"/>
<evidence type="ECO:0000313" key="2">
    <source>
        <dbReference type="Proteomes" id="UP001633002"/>
    </source>
</evidence>
<reference evidence="1 2" key="1">
    <citation type="submission" date="2024-09" db="EMBL/GenBank/DDBJ databases">
        <title>Chromosome-scale assembly of Riccia sorocarpa.</title>
        <authorList>
            <person name="Paukszto L."/>
        </authorList>
    </citation>
    <scope>NUCLEOTIDE SEQUENCE [LARGE SCALE GENOMIC DNA]</scope>
    <source>
        <strain evidence="1">LP-2024</strain>
        <tissue evidence="1">Aerial parts of the thallus</tissue>
    </source>
</reference>
<name>A0ABD3IIH2_9MARC</name>
<sequence>MEVKQGAKRLIKAAVEDGQRQQRTVPLSSSVLVVPSRVHVEIIYAYELPDSVDRQLVSKQLEGCLRLISAGSDAIPSCKSWSRGAHSCQIDSSVLKSAGFQYRGIHYLTLTLLKCSSLGLDVETSPWASPDIIKSQTGMELACSFLSQQAQSSVGDLTKKPLSFGAIRFCHQTSVRGVGFSNRCTSPTSDGVHLVLLDHLLFLEKYAFEI</sequence>
<gene>
    <name evidence="1" type="ORF">R1sor_020554</name>
</gene>
<proteinExistence type="predicted"/>
<protein>
    <submittedName>
        <fullName evidence="1">Uncharacterized protein</fullName>
    </submittedName>
</protein>
<dbReference type="EMBL" id="JBJQOH010000001">
    <property type="protein sequence ID" value="KAL3702532.1"/>
    <property type="molecule type" value="Genomic_DNA"/>
</dbReference>